<name>A0A2P2PBT2_RHIMU</name>
<feature type="transmembrane region" description="Helical" evidence="1">
    <location>
        <begin position="12"/>
        <end position="33"/>
    </location>
</feature>
<keyword evidence="1" id="KW-1133">Transmembrane helix</keyword>
<sequence length="45" mass="5093">MPRTLSTTVNIFLFIIFLNAFLWCICNMVDAFLGCSCNMVVTNQS</sequence>
<organism evidence="2">
    <name type="scientific">Rhizophora mucronata</name>
    <name type="common">Asiatic mangrove</name>
    <dbReference type="NCBI Taxonomy" id="61149"/>
    <lineage>
        <taxon>Eukaryota</taxon>
        <taxon>Viridiplantae</taxon>
        <taxon>Streptophyta</taxon>
        <taxon>Embryophyta</taxon>
        <taxon>Tracheophyta</taxon>
        <taxon>Spermatophyta</taxon>
        <taxon>Magnoliopsida</taxon>
        <taxon>eudicotyledons</taxon>
        <taxon>Gunneridae</taxon>
        <taxon>Pentapetalae</taxon>
        <taxon>rosids</taxon>
        <taxon>fabids</taxon>
        <taxon>Malpighiales</taxon>
        <taxon>Rhizophoraceae</taxon>
        <taxon>Rhizophora</taxon>
    </lineage>
</organism>
<evidence type="ECO:0000313" key="2">
    <source>
        <dbReference type="EMBL" id="MBX52133.1"/>
    </source>
</evidence>
<keyword evidence="1" id="KW-0472">Membrane</keyword>
<keyword evidence="1" id="KW-0812">Transmembrane</keyword>
<dbReference type="AlphaFoldDB" id="A0A2P2PBT2"/>
<accession>A0A2P2PBT2</accession>
<protein>
    <submittedName>
        <fullName evidence="2">Uncharacterized protein</fullName>
    </submittedName>
</protein>
<reference evidence="2" key="1">
    <citation type="submission" date="2018-02" db="EMBL/GenBank/DDBJ databases">
        <title>Rhizophora mucronata_Transcriptome.</title>
        <authorList>
            <person name="Meera S.P."/>
            <person name="Sreeshan A."/>
            <person name="Augustine A."/>
        </authorList>
    </citation>
    <scope>NUCLEOTIDE SEQUENCE</scope>
    <source>
        <tissue evidence="2">Leaf</tissue>
    </source>
</reference>
<evidence type="ECO:0000256" key="1">
    <source>
        <dbReference type="SAM" id="Phobius"/>
    </source>
</evidence>
<proteinExistence type="predicted"/>
<dbReference type="EMBL" id="GGEC01071649">
    <property type="protein sequence ID" value="MBX52133.1"/>
    <property type="molecule type" value="Transcribed_RNA"/>
</dbReference>